<evidence type="ECO:0000313" key="3">
    <source>
        <dbReference type="Proteomes" id="UP000186922"/>
    </source>
</evidence>
<gene>
    <name evidence="2" type="primary">RvY_12491-1</name>
    <name evidence="2" type="synonym">RvY_12491.1</name>
    <name evidence="2" type="ORF">RvY_12491</name>
</gene>
<keyword evidence="3" id="KW-1185">Reference proteome</keyword>
<dbReference type="EMBL" id="BDGG01000007">
    <property type="protein sequence ID" value="GAV01847.1"/>
    <property type="molecule type" value="Genomic_DNA"/>
</dbReference>
<organism evidence="2 3">
    <name type="scientific">Ramazzottius varieornatus</name>
    <name type="common">Water bear</name>
    <name type="synonym">Tardigrade</name>
    <dbReference type="NCBI Taxonomy" id="947166"/>
    <lineage>
        <taxon>Eukaryota</taxon>
        <taxon>Metazoa</taxon>
        <taxon>Ecdysozoa</taxon>
        <taxon>Tardigrada</taxon>
        <taxon>Eutardigrada</taxon>
        <taxon>Parachela</taxon>
        <taxon>Hypsibioidea</taxon>
        <taxon>Ramazzottiidae</taxon>
        <taxon>Ramazzottius</taxon>
    </lineage>
</organism>
<protein>
    <submittedName>
        <fullName evidence="2">Uncharacterized protein</fullName>
    </submittedName>
</protein>
<dbReference type="Proteomes" id="UP000186922">
    <property type="component" value="Unassembled WGS sequence"/>
</dbReference>
<name>A0A1D1VJQ1_RAMVA</name>
<evidence type="ECO:0000313" key="2">
    <source>
        <dbReference type="EMBL" id="GAV01847.1"/>
    </source>
</evidence>
<feature type="region of interest" description="Disordered" evidence="1">
    <location>
        <begin position="1"/>
        <end position="43"/>
    </location>
</feature>
<reference evidence="2 3" key="1">
    <citation type="journal article" date="2016" name="Nat. Commun.">
        <title>Extremotolerant tardigrade genome and improved radiotolerance of human cultured cells by tardigrade-unique protein.</title>
        <authorList>
            <person name="Hashimoto T."/>
            <person name="Horikawa D.D."/>
            <person name="Saito Y."/>
            <person name="Kuwahara H."/>
            <person name="Kozuka-Hata H."/>
            <person name="Shin-I T."/>
            <person name="Minakuchi Y."/>
            <person name="Ohishi K."/>
            <person name="Motoyama A."/>
            <person name="Aizu T."/>
            <person name="Enomoto A."/>
            <person name="Kondo K."/>
            <person name="Tanaka S."/>
            <person name="Hara Y."/>
            <person name="Koshikawa S."/>
            <person name="Sagara H."/>
            <person name="Miura T."/>
            <person name="Yokobori S."/>
            <person name="Miyagawa K."/>
            <person name="Suzuki Y."/>
            <person name="Kubo T."/>
            <person name="Oyama M."/>
            <person name="Kohara Y."/>
            <person name="Fujiyama A."/>
            <person name="Arakawa K."/>
            <person name="Katayama T."/>
            <person name="Toyoda A."/>
            <person name="Kunieda T."/>
        </authorList>
    </citation>
    <scope>NUCLEOTIDE SEQUENCE [LARGE SCALE GENOMIC DNA]</scope>
    <source>
        <strain evidence="2 3">YOKOZUNA-1</strain>
    </source>
</reference>
<proteinExistence type="predicted"/>
<evidence type="ECO:0000256" key="1">
    <source>
        <dbReference type="SAM" id="MobiDB-lite"/>
    </source>
</evidence>
<accession>A0A1D1VJQ1</accession>
<dbReference type="AlphaFoldDB" id="A0A1D1VJQ1"/>
<comment type="caution">
    <text evidence="2">The sequence shown here is derived from an EMBL/GenBank/DDBJ whole genome shotgun (WGS) entry which is preliminary data.</text>
</comment>
<sequence>MAPLPKKAAFAITVRHSGSTDEQEGAPEEPAAQSSNHGITPDRNSLYEVDFTFLVPR</sequence>